<proteinExistence type="predicted"/>
<keyword evidence="3" id="KW-1185">Reference proteome</keyword>
<dbReference type="InterPro" id="IPR025164">
    <property type="entry name" value="Toastrack_DUF4097"/>
</dbReference>
<evidence type="ECO:0000313" key="2">
    <source>
        <dbReference type="EMBL" id="MVQ49631.1"/>
    </source>
</evidence>
<dbReference type="PANTHER" id="PTHR34094:SF1">
    <property type="entry name" value="PROTEIN FAM185A"/>
    <property type="match status" value="1"/>
</dbReference>
<dbReference type="Pfam" id="PF13349">
    <property type="entry name" value="DUF4097"/>
    <property type="match status" value="1"/>
</dbReference>
<dbReference type="EMBL" id="WSEK01000004">
    <property type="protein sequence ID" value="MVQ49631.1"/>
    <property type="molecule type" value="Genomic_DNA"/>
</dbReference>
<reference evidence="2 3" key="1">
    <citation type="submission" date="2019-12" db="EMBL/GenBank/DDBJ databases">
        <authorList>
            <person name="Huq M.A."/>
        </authorList>
    </citation>
    <scope>NUCLEOTIDE SEQUENCE [LARGE SCALE GENOMIC DNA]</scope>
    <source>
        <strain evidence="2 3">MAH-18</strain>
    </source>
</reference>
<dbReference type="PANTHER" id="PTHR34094">
    <property type="match status" value="1"/>
</dbReference>
<dbReference type="Gene3D" id="2.160.20.120">
    <property type="match status" value="1"/>
</dbReference>
<feature type="domain" description="DUF4097" evidence="1">
    <location>
        <begin position="15"/>
        <end position="223"/>
    </location>
</feature>
<accession>A0A6L6XQJ6</accession>
<organism evidence="2 3">
    <name type="scientific">Nocardioides agri</name>
    <dbReference type="NCBI Taxonomy" id="2682843"/>
    <lineage>
        <taxon>Bacteria</taxon>
        <taxon>Bacillati</taxon>
        <taxon>Actinomycetota</taxon>
        <taxon>Actinomycetes</taxon>
        <taxon>Propionibacteriales</taxon>
        <taxon>Nocardioidaceae</taxon>
        <taxon>Nocardioides</taxon>
    </lineage>
</organism>
<dbReference type="Proteomes" id="UP000473525">
    <property type="component" value="Unassembled WGS sequence"/>
</dbReference>
<gene>
    <name evidence="2" type="ORF">GON03_10600</name>
</gene>
<evidence type="ECO:0000313" key="3">
    <source>
        <dbReference type="Proteomes" id="UP000473525"/>
    </source>
</evidence>
<name>A0A6L6XQJ6_9ACTN</name>
<comment type="caution">
    <text evidence="2">The sequence shown here is derived from an EMBL/GenBank/DDBJ whole genome shotgun (WGS) entry which is preliminary data.</text>
</comment>
<protein>
    <submittedName>
        <fullName evidence="2">DUF4097 family beta strand repeat protein</fullName>
    </submittedName>
</protein>
<sequence length="273" mass="28325">MTEYRFETHRPVHLAVEIGRGSVEVTANDTTETHVQIQGRDAELVEVRQDGDRIAIRGPRQRSLFSAGDRLDVEVTVPTGSDVAVRTGSADVRIHGTVASGQVKSGSGEVTVDTATGPLQVETGSGDIQVRDAEGALQIKSGSGDIDVREVGGTLMVSTGSGDVQIARTRAASVVKTGSGDLQVGEAQSDLSFATGSGDLVVRAAYRGRLTAKGASGDMHVGVRAGVPVWTDVSTVTGEIRSSLTGAGEPEPGEEHLELRAKTVSGDVVLTQV</sequence>
<evidence type="ECO:0000259" key="1">
    <source>
        <dbReference type="Pfam" id="PF13349"/>
    </source>
</evidence>
<dbReference type="AlphaFoldDB" id="A0A6L6XQJ6"/>
<dbReference type="RefSeq" id="WP_157342385.1">
    <property type="nucleotide sequence ID" value="NZ_WSEK01000004.1"/>
</dbReference>